<keyword evidence="2" id="KW-1185">Reference proteome</keyword>
<organism evidence="1 2">
    <name type="scientific">Trichogramma kaykai</name>
    <dbReference type="NCBI Taxonomy" id="54128"/>
    <lineage>
        <taxon>Eukaryota</taxon>
        <taxon>Metazoa</taxon>
        <taxon>Ecdysozoa</taxon>
        <taxon>Arthropoda</taxon>
        <taxon>Hexapoda</taxon>
        <taxon>Insecta</taxon>
        <taxon>Pterygota</taxon>
        <taxon>Neoptera</taxon>
        <taxon>Endopterygota</taxon>
        <taxon>Hymenoptera</taxon>
        <taxon>Apocrita</taxon>
        <taxon>Proctotrupomorpha</taxon>
        <taxon>Chalcidoidea</taxon>
        <taxon>Trichogrammatidae</taxon>
        <taxon>Trichogramma</taxon>
    </lineage>
</organism>
<evidence type="ECO:0000313" key="2">
    <source>
        <dbReference type="Proteomes" id="UP001627154"/>
    </source>
</evidence>
<sequence length="251" mass="28873">MSNFDDDNFIAHYNGRSRSFALIYLYDKPQRTVAPATAASAHPCQQRRHTAICKKYCYKPVPFFLSFFTLSSRSSSERDSTQFELESNLKNFESRSFIDCIIRVKIFLCTRWEVYLRRYSDAFQQGQDLLKPDPLFLLKSILRKSQSSPTQSQVGARLEVSRFLCYMCTRVPPAQRIICSGYPQGLCVRSLLPETDSKAIDSRVRRRKTIEEPTQSLQKSLSASNALEILCCWTCCTCTAQSTTTNTRRCR</sequence>
<comment type="caution">
    <text evidence="1">The sequence shown here is derived from an EMBL/GenBank/DDBJ whole genome shotgun (WGS) entry which is preliminary data.</text>
</comment>
<name>A0ABD2X2H6_9HYME</name>
<evidence type="ECO:0000313" key="1">
    <source>
        <dbReference type="EMBL" id="KAL3399319.1"/>
    </source>
</evidence>
<dbReference type="Proteomes" id="UP001627154">
    <property type="component" value="Unassembled WGS sequence"/>
</dbReference>
<dbReference type="EMBL" id="JBJJXI010000056">
    <property type="protein sequence ID" value="KAL3399319.1"/>
    <property type="molecule type" value="Genomic_DNA"/>
</dbReference>
<reference evidence="1 2" key="1">
    <citation type="journal article" date="2024" name="bioRxiv">
        <title>A reference genome for Trichogramma kaykai: A tiny desert-dwelling parasitoid wasp with competing sex-ratio distorters.</title>
        <authorList>
            <person name="Culotta J."/>
            <person name="Lindsey A.R."/>
        </authorList>
    </citation>
    <scope>NUCLEOTIDE SEQUENCE [LARGE SCALE GENOMIC DNA]</scope>
    <source>
        <strain evidence="1 2">KSX58</strain>
    </source>
</reference>
<gene>
    <name evidence="1" type="ORF">TKK_007185</name>
</gene>
<dbReference type="AlphaFoldDB" id="A0ABD2X2H6"/>
<protein>
    <submittedName>
        <fullName evidence="1">Uncharacterized protein</fullName>
    </submittedName>
</protein>
<accession>A0ABD2X2H6</accession>
<proteinExistence type="predicted"/>